<keyword evidence="1" id="KW-1133">Transmembrane helix</keyword>
<dbReference type="STRING" id="1279009.ADICEAN_00697"/>
<evidence type="ECO:0008006" key="5">
    <source>
        <dbReference type="Google" id="ProtNLM"/>
    </source>
</evidence>
<comment type="caution">
    <text evidence="3">The sequence shown here is derived from an EMBL/GenBank/DDBJ whole genome shotgun (WGS) entry which is preliminary data.</text>
</comment>
<organism evidence="3 4">
    <name type="scientific">Cesiribacter andamanensis AMV16</name>
    <dbReference type="NCBI Taxonomy" id="1279009"/>
    <lineage>
        <taxon>Bacteria</taxon>
        <taxon>Pseudomonadati</taxon>
        <taxon>Bacteroidota</taxon>
        <taxon>Cytophagia</taxon>
        <taxon>Cytophagales</taxon>
        <taxon>Cesiribacteraceae</taxon>
        <taxon>Cesiribacter</taxon>
    </lineage>
</organism>
<feature type="chain" id="PRO_5004081716" description="PEGA domain-containing protein" evidence="2">
    <location>
        <begin position="25"/>
        <end position="168"/>
    </location>
</feature>
<dbReference type="OrthoDB" id="1524740at2"/>
<dbReference type="Proteomes" id="UP000011910">
    <property type="component" value="Unassembled WGS sequence"/>
</dbReference>
<evidence type="ECO:0000256" key="1">
    <source>
        <dbReference type="SAM" id="Phobius"/>
    </source>
</evidence>
<keyword evidence="1" id="KW-0472">Membrane</keyword>
<sequence length="168" mass="18409">MQKFLQRALAGLFLLVLVSGCASIVSKSTYPVTFNTSPSGADIKITNQFGMVMYEGSTPTTIPLAAGDGFFQKARYQVTISMFGYKSQTFPLEATLDGWYFGNLVFGGLIGMLIVDPATGAMWKLPTSYLQYSLSPSDQASLKIMSIDELPEHLRDKLEPLNEESITN</sequence>
<proteinExistence type="predicted"/>
<evidence type="ECO:0000313" key="3">
    <source>
        <dbReference type="EMBL" id="EMR04173.1"/>
    </source>
</evidence>
<keyword evidence="2" id="KW-0732">Signal</keyword>
<dbReference type="eggNOG" id="ENOG5032CVS">
    <property type="taxonomic scope" value="Bacteria"/>
</dbReference>
<dbReference type="AlphaFoldDB" id="M7N6B7"/>
<dbReference type="PATRIC" id="fig|1279009.4.peg.711"/>
<dbReference type="RefSeq" id="WP_009194104.1">
    <property type="nucleotide sequence ID" value="NZ_AODQ01000010.1"/>
</dbReference>
<dbReference type="EMBL" id="AODQ01000010">
    <property type="protein sequence ID" value="EMR04173.1"/>
    <property type="molecule type" value="Genomic_DNA"/>
</dbReference>
<keyword evidence="1" id="KW-0812">Transmembrane</keyword>
<name>M7N6B7_9BACT</name>
<accession>M7N6B7</accession>
<reference evidence="3 4" key="1">
    <citation type="journal article" date="2013" name="Genome Announc.">
        <title>Draft Genome Sequence of Cesiribacter andamanensis Strain AMV16T, Isolated from a Soil Sample from a Mud Volcano in the Andaman Islands, India.</title>
        <authorList>
            <person name="Shivaji S."/>
            <person name="Ara S."/>
            <person name="Begum Z."/>
            <person name="Srinivas T.N."/>
            <person name="Singh A."/>
            <person name="Kumar Pinnaka A."/>
        </authorList>
    </citation>
    <scope>NUCLEOTIDE SEQUENCE [LARGE SCALE GENOMIC DNA]</scope>
    <source>
        <strain evidence="3 4">AMV16</strain>
    </source>
</reference>
<feature type="transmembrane region" description="Helical" evidence="1">
    <location>
        <begin position="98"/>
        <end position="115"/>
    </location>
</feature>
<evidence type="ECO:0000313" key="4">
    <source>
        <dbReference type="Proteomes" id="UP000011910"/>
    </source>
</evidence>
<gene>
    <name evidence="3" type="ORF">ADICEAN_00697</name>
</gene>
<dbReference type="PROSITE" id="PS51257">
    <property type="entry name" value="PROKAR_LIPOPROTEIN"/>
    <property type="match status" value="1"/>
</dbReference>
<protein>
    <recommendedName>
        <fullName evidence="5">PEGA domain-containing protein</fullName>
    </recommendedName>
</protein>
<evidence type="ECO:0000256" key="2">
    <source>
        <dbReference type="SAM" id="SignalP"/>
    </source>
</evidence>
<feature type="signal peptide" evidence="2">
    <location>
        <begin position="1"/>
        <end position="24"/>
    </location>
</feature>
<keyword evidence="4" id="KW-1185">Reference proteome</keyword>